<keyword evidence="4" id="KW-1005">Bacterial flagellum biogenesis</keyword>
<comment type="caution">
    <text evidence="6">The sequence shown here is derived from an EMBL/GenBank/DDBJ whole genome shotgun (WGS) entry which is preliminary data.</text>
</comment>
<evidence type="ECO:0000256" key="1">
    <source>
        <dbReference type="ARBA" id="ARBA00004514"/>
    </source>
</evidence>
<keyword evidence="6" id="KW-0966">Cell projection</keyword>
<comment type="similarity">
    <text evidence="2">Belongs to the FliS family.</text>
</comment>
<organism evidence="6 7">
    <name type="scientific">Alkalicoccus luteus</name>
    <dbReference type="NCBI Taxonomy" id="1237094"/>
    <lineage>
        <taxon>Bacteria</taxon>
        <taxon>Bacillati</taxon>
        <taxon>Bacillota</taxon>
        <taxon>Bacilli</taxon>
        <taxon>Bacillales</taxon>
        <taxon>Bacillaceae</taxon>
        <taxon>Alkalicoccus</taxon>
    </lineage>
</organism>
<dbReference type="RefSeq" id="WP_168008650.1">
    <property type="nucleotide sequence ID" value="NZ_JAATHJ010000031.1"/>
</dbReference>
<dbReference type="GO" id="GO:0071973">
    <property type="term" value="P:bacterial-type flagellum-dependent cell motility"/>
    <property type="evidence" value="ECO:0007669"/>
    <property type="project" value="TreeGrafter"/>
</dbReference>
<proteinExistence type="inferred from homology"/>
<dbReference type="Pfam" id="PF02561">
    <property type="entry name" value="FliS"/>
    <property type="match status" value="1"/>
</dbReference>
<keyword evidence="7" id="KW-1185">Reference proteome</keyword>
<sequence>MFTEKELYVKTSQQLTALLLEALCLQMEKAENEIEQKQYMSANKALQQAADICERLGAGLRYEAGIIADQLEAIYQYTADELIQCNLTKDADRLRRLRKMVEPLYTDWLNVVRSQAGKKPQSGYIRQLSAYEQHIGIENQEESN</sequence>
<evidence type="ECO:0000313" key="7">
    <source>
        <dbReference type="Proteomes" id="UP000752012"/>
    </source>
</evidence>
<evidence type="ECO:0000256" key="5">
    <source>
        <dbReference type="ARBA" id="ARBA00023186"/>
    </source>
</evidence>
<dbReference type="Proteomes" id="UP000752012">
    <property type="component" value="Unassembled WGS sequence"/>
</dbReference>
<reference evidence="6 7" key="1">
    <citation type="submission" date="2020-03" db="EMBL/GenBank/DDBJ databases">
        <title>Assessment of the enzymatic potential of alkaline-tolerant lipase obtained from Bacillus luteus H11 (technogenic soil) for the bioremediation of saline soils contaminated with petroleum substances.</title>
        <authorList>
            <person name="Kalwasinska A."/>
        </authorList>
    </citation>
    <scope>NUCLEOTIDE SEQUENCE [LARGE SCALE GENOMIC DNA]</scope>
    <source>
        <strain evidence="6 7">H11</strain>
    </source>
</reference>
<gene>
    <name evidence="6" type="ORF">HCN83_14650</name>
</gene>
<evidence type="ECO:0000256" key="4">
    <source>
        <dbReference type="ARBA" id="ARBA00022795"/>
    </source>
</evidence>
<name>A0A969PTF8_9BACI</name>
<keyword evidence="6" id="KW-0969">Cilium</keyword>
<evidence type="ECO:0000313" key="6">
    <source>
        <dbReference type="EMBL" id="NJP38804.1"/>
    </source>
</evidence>
<keyword evidence="5" id="KW-0143">Chaperone</keyword>
<keyword evidence="6" id="KW-0282">Flagellum</keyword>
<dbReference type="PANTHER" id="PTHR34773:SF1">
    <property type="entry name" value="FLAGELLAR SECRETION CHAPERONE FLIS"/>
    <property type="match status" value="1"/>
</dbReference>
<dbReference type="InterPro" id="IPR036584">
    <property type="entry name" value="FliS_sf"/>
</dbReference>
<keyword evidence="3" id="KW-0963">Cytoplasm</keyword>
<evidence type="ECO:0000256" key="3">
    <source>
        <dbReference type="ARBA" id="ARBA00022490"/>
    </source>
</evidence>
<comment type="subcellular location">
    <subcellularLocation>
        <location evidence="1">Cytoplasm</location>
        <location evidence="1">Cytosol</location>
    </subcellularLocation>
</comment>
<dbReference type="SUPFAM" id="SSF101116">
    <property type="entry name" value="Flagellar export chaperone FliS"/>
    <property type="match status" value="1"/>
</dbReference>
<dbReference type="AlphaFoldDB" id="A0A969PTF8"/>
<accession>A0A969PTF8</accession>
<dbReference type="EMBL" id="JAATHJ010000031">
    <property type="protein sequence ID" value="NJP38804.1"/>
    <property type="molecule type" value="Genomic_DNA"/>
</dbReference>
<dbReference type="GO" id="GO:0044780">
    <property type="term" value="P:bacterial-type flagellum assembly"/>
    <property type="evidence" value="ECO:0007669"/>
    <property type="project" value="InterPro"/>
</dbReference>
<dbReference type="PANTHER" id="PTHR34773">
    <property type="entry name" value="FLAGELLAR SECRETION CHAPERONE FLIS"/>
    <property type="match status" value="1"/>
</dbReference>
<dbReference type="CDD" id="cd16098">
    <property type="entry name" value="FliS"/>
    <property type="match status" value="1"/>
</dbReference>
<dbReference type="GO" id="GO:0005829">
    <property type="term" value="C:cytosol"/>
    <property type="evidence" value="ECO:0007669"/>
    <property type="project" value="UniProtKB-SubCell"/>
</dbReference>
<evidence type="ECO:0000256" key="2">
    <source>
        <dbReference type="ARBA" id="ARBA00008787"/>
    </source>
</evidence>
<protein>
    <submittedName>
        <fullName evidence="6">Flagellar protein FliS</fullName>
    </submittedName>
</protein>
<dbReference type="InterPro" id="IPR003713">
    <property type="entry name" value="FliS"/>
</dbReference>
<dbReference type="Gene3D" id="1.20.120.340">
    <property type="entry name" value="Flagellar protein FliS"/>
    <property type="match status" value="1"/>
</dbReference>